<proteinExistence type="predicted"/>
<reference evidence="1 2" key="1">
    <citation type="submission" date="2017-12" db="EMBL/GenBank/DDBJ databases">
        <title>Phylogenetic diversity of female urinary microbiome.</title>
        <authorList>
            <person name="Thomas-White K."/>
            <person name="Wolfe A.J."/>
        </authorList>
    </citation>
    <scope>NUCLEOTIDE SEQUENCE [LARGE SCALE GENOMIC DNA]</scope>
    <source>
        <strain evidence="1 2">UMB0085</strain>
    </source>
</reference>
<comment type="caution">
    <text evidence="1">The sequence shown here is derived from an EMBL/GenBank/DDBJ whole genome shotgun (WGS) entry which is preliminary data.</text>
</comment>
<gene>
    <name evidence="1" type="ORF">CYJ79_07410</name>
</gene>
<organism evidence="1 2">
    <name type="scientific">Lactobacillus crispatus</name>
    <dbReference type="NCBI Taxonomy" id="47770"/>
    <lineage>
        <taxon>Bacteria</taxon>
        <taxon>Bacillati</taxon>
        <taxon>Bacillota</taxon>
        <taxon>Bacilli</taxon>
        <taxon>Lactobacillales</taxon>
        <taxon>Lactobacillaceae</taxon>
        <taxon>Lactobacillus</taxon>
    </lineage>
</organism>
<name>A0A2N5KXP4_9LACO</name>
<evidence type="ECO:0000313" key="1">
    <source>
        <dbReference type="EMBL" id="PLT10975.1"/>
    </source>
</evidence>
<sequence length="64" mass="7226">MLVMNMVNTFRDAYFNTFTPEEQNTKILKNANVIITTNMVQGDALIYKTATGNHIILYSLVNGN</sequence>
<accession>A0A2N5KXP4</accession>
<dbReference type="AlphaFoldDB" id="A0A2N5KXP4"/>
<protein>
    <submittedName>
        <fullName evidence="1">Uncharacterized protein</fullName>
    </submittedName>
</protein>
<evidence type="ECO:0000313" key="2">
    <source>
        <dbReference type="Proteomes" id="UP000235119"/>
    </source>
</evidence>
<dbReference type="EMBL" id="PKIW01000034">
    <property type="protein sequence ID" value="PLT10975.1"/>
    <property type="molecule type" value="Genomic_DNA"/>
</dbReference>
<dbReference type="Proteomes" id="UP000235119">
    <property type="component" value="Unassembled WGS sequence"/>
</dbReference>